<dbReference type="PANTHER" id="PTHR43877:SF2">
    <property type="entry name" value="AMINOALKYLPHOSPHONATE N-ACETYLTRANSFERASE-RELATED"/>
    <property type="match status" value="1"/>
</dbReference>
<dbReference type="GO" id="GO:0016747">
    <property type="term" value="F:acyltransferase activity, transferring groups other than amino-acyl groups"/>
    <property type="evidence" value="ECO:0007669"/>
    <property type="project" value="InterPro"/>
</dbReference>
<dbReference type="GO" id="GO:0005840">
    <property type="term" value="C:ribosome"/>
    <property type="evidence" value="ECO:0007669"/>
    <property type="project" value="UniProtKB-KW"/>
</dbReference>
<keyword evidence="4" id="KW-0687">Ribonucleoprotein</keyword>
<name>A0A495BKB7_VOGIN</name>
<evidence type="ECO:0000313" key="4">
    <source>
        <dbReference type="EMBL" id="RKQ61032.1"/>
    </source>
</evidence>
<dbReference type="AlphaFoldDB" id="A0A495BKB7"/>
<proteinExistence type="predicted"/>
<organism evidence="4 5">
    <name type="scientific">Vogesella indigofera</name>
    <name type="common">Pseudomonas indigofera</name>
    <dbReference type="NCBI Taxonomy" id="45465"/>
    <lineage>
        <taxon>Bacteria</taxon>
        <taxon>Pseudomonadati</taxon>
        <taxon>Pseudomonadota</taxon>
        <taxon>Betaproteobacteria</taxon>
        <taxon>Neisseriales</taxon>
        <taxon>Chromobacteriaceae</taxon>
        <taxon>Vogesella</taxon>
    </lineage>
</organism>
<dbReference type="PROSITE" id="PS51186">
    <property type="entry name" value="GNAT"/>
    <property type="match status" value="1"/>
</dbReference>
<feature type="domain" description="N-acetyltransferase" evidence="3">
    <location>
        <begin position="4"/>
        <end position="154"/>
    </location>
</feature>
<keyword evidence="1" id="KW-0808">Transferase</keyword>
<evidence type="ECO:0000256" key="2">
    <source>
        <dbReference type="ARBA" id="ARBA00023315"/>
    </source>
</evidence>
<keyword evidence="2" id="KW-0012">Acyltransferase</keyword>
<evidence type="ECO:0000259" key="3">
    <source>
        <dbReference type="PROSITE" id="PS51186"/>
    </source>
</evidence>
<dbReference type="Gene3D" id="3.40.630.30">
    <property type="match status" value="1"/>
</dbReference>
<dbReference type="EMBL" id="RBID01000011">
    <property type="protein sequence ID" value="RKQ61032.1"/>
    <property type="molecule type" value="Genomic_DNA"/>
</dbReference>
<evidence type="ECO:0000256" key="1">
    <source>
        <dbReference type="ARBA" id="ARBA00022679"/>
    </source>
</evidence>
<dbReference type="PANTHER" id="PTHR43877">
    <property type="entry name" value="AMINOALKYLPHOSPHONATE N-ACETYLTRANSFERASE-RELATED-RELATED"/>
    <property type="match status" value="1"/>
</dbReference>
<keyword evidence="4" id="KW-0689">Ribosomal protein</keyword>
<gene>
    <name evidence="4" type="ORF">C8E02_0797</name>
</gene>
<reference evidence="4 5" key="1">
    <citation type="submission" date="2018-10" db="EMBL/GenBank/DDBJ databases">
        <title>Genomic Encyclopedia of Type Strains, Phase IV (KMG-IV): sequencing the most valuable type-strain genomes for metagenomic binning, comparative biology and taxonomic classification.</title>
        <authorList>
            <person name="Goeker M."/>
        </authorList>
    </citation>
    <scope>NUCLEOTIDE SEQUENCE [LARGE SCALE GENOMIC DNA]</scope>
    <source>
        <strain evidence="4 5">DSM 3303</strain>
    </source>
</reference>
<dbReference type="RefSeq" id="WP_120809717.1">
    <property type="nucleotide sequence ID" value="NZ_RBID01000011.1"/>
</dbReference>
<dbReference type="InterPro" id="IPR016181">
    <property type="entry name" value="Acyl_CoA_acyltransferase"/>
</dbReference>
<dbReference type="Pfam" id="PF00583">
    <property type="entry name" value="Acetyltransf_1"/>
    <property type="match status" value="1"/>
</dbReference>
<dbReference type="CDD" id="cd04301">
    <property type="entry name" value="NAT_SF"/>
    <property type="match status" value="1"/>
</dbReference>
<sequence>MSDPTIRRAGHNDLTALAVLFDEYRQFYGESSDRELARRFLQARMTKNESVIFLAEHSNGEVLGFCQLYPSFCSLAAAPIYVLYDLFTRPQDRQRGIASGLLGHIERYARDNGFVRLELSTARDNQAAQKLYHTKGWVRDEVFLHYGKATLPQE</sequence>
<dbReference type="InterPro" id="IPR000182">
    <property type="entry name" value="GNAT_dom"/>
</dbReference>
<dbReference type="SUPFAM" id="SSF55729">
    <property type="entry name" value="Acyl-CoA N-acyltransferases (Nat)"/>
    <property type="match status" value="1"/>
</dbReference>
<accession>A0A495BKB7</accession>
<comment type="caution">
    <text evidence="4">The sequence shown here is derived from an EMBL/GenBank/DDBJ whole genome shotgun (WGS) entry which is preliminary data.</text>
</comment>
<protein>
    <submittedName>
        <fullName evidence="4">Ribosomal protein S18 acetylase RimI-like enzyme</fullName>
    </submittedName>
</protein>
<dbReference type="InterPro" id="IPR050832">
    <property type="entry name" value="Bact_Acetyltransf"/>
</dbReference>
<dbReference type="Proteomes" id="UP000279384">
    <property type="component" value="Unassembled WGS sequence"/>
</dbReference>
<evidence type="ECO:0000313" key="5">
    <source>
        <dbReference type="Proteomes" id="UP000279384"/>
    </source>
</evidence>